<gene>
    <name evidence="1" type="ORF">AD951_01955</name>
</gene>
<dbReference type="PATRIC" id="fig|178901.14.peg.2552"/>
<dbReference type="AlphaFoldDB" id="A0A149UT34"/>
<reference evidence="1 2" key="1">
    <citation type="submission" date="2015-06" db="EMBL/GenBank/DDBJ databases">
        <title>Improved classification and identification of acetic acid bacteria using matrix-assisted laser desorption/ionization time-of-flight mass spectrometry; Gluconobacter nephelii and Gluconobacter uchimurae are later heterotypic synonyms of Gluconobacter japonicus and Gluconobacter oxydans, respectively.</title>
        <authorList>
            <person name="Li L."/>
            <person name="Cleenwerck I."/>
            <person name="De Vuyst L."/>
            <person name="Vandamme P."/>
        </authorList>
    </citation>
    <scope>NUCLEOTIDE SEQUENCE [LARGE SCALE GENOMIC DNA]</scope>
    <source>
        <strain evidence="1 2">LMG 1699</strain>
    </source>
</reference>
<dbReference type="Proteomes" id="UP000075377">
    <property type="component" value="Unassembled WGS sequence"/>
</dbReference>
<dbReference type="RefSeq" id="WP_061498679.1">
    <property type="nucleotide sequence ID" value="NZ_LHZX01000197.1"/>
</dbReference>
<protein>
    <submittedName>
        <fullName evidence="1">Uncharacterized protein</fullName>
    </submittedName>
</protein>
<comment type="caution">
    <text evidence="1">The sequence shown here is derived from an EMBL/GenBank/DDBJ whole genome shotgun (WGS) entry which is preliminary data.</text>
</comment>
<evidence type="ECO:0000313" key="2">
    <source>
        <dbReference type="Proteomes" id="UP000075377"/>
    </source>
</evidence>
<organism evidence="1 2">
    <name type="scientific">Acetobacter malorum</name>
    <dbReference type="NCBI Taxonomy" id="178901"/>
    <lineage>
        <taxon>Bacteria</taxon>
        <taxon>Pseudomonadati</taxon>
        <taxon>Pseudomonadota</taxon>
        <taxon>Alphaproteobacteria</taxon>
        <taxon>Acetobacterales</taxon>
        <taxon>Acetobacteraceae</taxon>
        <taxon>Acetobacter</taxon>
    </lineage>
</organism>
<dbReference type="InterPro" id="IPR009444">
    <property type="entry name" value="Conjugal_tfr_TraD_a-type"/>
</dbReference>
<dbReference type="EMBL" id="LHZX01000197">
    <property type="protein sequence ID" value="KXV70995.1"/>
    <property type="molecule type" value="Genomic_DNA"/>
</dbReference>
<sequence length="140" mass="15788">MSEHEFKSDEHEALFGQAVSAQPGSLKGPLRDIFEIYYAADEELKKEEWSDIDLILDAEISKRKLAEKKEDAAKAAARVREAARRRRTKELIELGGLVRLSGLSSDPVTLLSGFLRIKEILEAGELTDSYRERAKELLSK</sequence>
<name>A0A149UT34_9PROT</name>
<proteinExistence type="predicted"/>
<dbReference type="Pfam" id="PF06412">
    <property type="entry name" value="TraD"/>
    <property type="match status" value="1"/>
</dbReference>
<accession>A0A149UT34</accession>
<evidence type="ECO:0000313" key="1">
    <source>
        <dbReference type="EMBL" id="KXV70995.1"/>
    </source>
</evidence>